<dbReference type="SMART" id="SM00382">
    <property type="entry name" value="AAA"/>
    <property type="match status" value="1"/>
</dbReference>
<dbReference type="Gene3D" id="1.20.1560.10">
    <property type="entry name" value="ABC transporter type 1, transmembrane domain"/>
    <property type="match status" value="1"/>
</dbReference>
<organism evidence="10 11">
    <name type="scientific">Gloeobacter morelensis MG652769</name>
    <dbReference type="NCBI Taxonomy" id="2781736"/>
    <lineage>
        <taxon>Bacteria</taxon>
        <taxon>Bacillati</taxon>
        <taxon>Cyanobacteriota</taxon>
        <taxon>Cyanophyceae</taxon>
        <taxon>Gloeobacterales</taxon>
        <taxon>Gloeobacteraceae</taxon>
        <taxon>Gloeobacter</taxon>
        <taxon>Gloeobacter morelensis</taxon>
    </lineage>
</organism>
<dbReference type="SUPFAM" id="SSF90123">
    <property type="entry name" value="ABC transporter transmembrane region"/>
    <property type="match status" value="1"/>
</dbReference>
<name>A0ABY3PTA1_9CYAN</name>
<evidence type="ECO:0000256" key="5">
    <source>
        <dbReference type="ARBA" id="ARBA00022989"/>
    </source>
</evidence>
<feature type="domain" description="ABC transporter" evidence="8">
    <location>
        <begin position="361"/>
        <end position="595"/>
    </location>
</feature>
<dbReference type="Proteomes" id="UP001054846">
    <property type="component" value="Chromosome"/>
</dbReference>
<keyword evidence="6 7" id="KW-0472">Membrane</keyword>
<evidence type="ECO:0000259" key="8">
    <source>
        <dbReference type="PROSITE" id="PS50893"/>
    </source>
</evidence>
<evidence type="ECO:0000256" key="1">
    <source>
        <dbReference type="ARBA" id="ARBA00004651"/>
    </source>
</evidence>
<dbReference type="PROSITE" id="PS50929">
    <property type="entry name" value="ABC_TM1F"/>
    <property type="match status" value="1"/>
</dbReference>
<dbReference type="EMBL" id="CP063845">
    <property type="protein sequence ID" value="UFP96671.1"/>
    <property type="molecule type" value="Genomic_DNA"/>
</dbReference>
<dbReference type="InterPro" id="IPR003439">
    <property type="entry name" value="ABC_transporter-like_ATP-bd"/>
</dbReference>
<dbReference type="InterPro" id="IPR017871">
    <property type="entry name" value="ABC_transporter-like_CS"/>
</dbReference>
<keyword evidence="3" id="KW-0547">Nucleotide-binding</keyword>
<evidence type="ECO:0000256" key="4">
    <source>
        <dbReference type="ARBA" id="ARBA00022840"/>
    </source>
</evidence>
<dbReference type="InterPro" id="IPR039421">
    <property type="entry name" value="Type_1_exporter"/>
</dbReference>
<dbReference type="InterPro" id="IPR036640">
    <property type="entry name" value="ABC1_TM_sf"/>
</dbReference>
<keyword evidence="2 7" id="KW-0812">Transmembrane</keyword>
<gene>
    <name evidence="10" type="ORF">ISF26_10860</name>
</gene>
<accession>A0ABY3PTA1</accession>
<evidence type="ECO:0000256" key="6">
    <source>
        <dbReference type="ARBA" id="ARBA00023136"/>
    </source>
</evidence>
<evidence type="ECO:0000256" key="2">
    <source>
        <dbReference type="ARBA" id="ARBA00022692"/>
    </source>
</evidence>
<dbReference type="Gene3D" id="3.40.50.300">
    <property type="entry name" value="P-loop containing nucleotide triphosphate hydrolases"/>
    <property type="match status" value="1"/>
</dbReference>
<dbReference type="SUPFAM" id="SSF52540">
    <property type="entry name" value="P-loop containing nucleoside triphosphate hydrolases"/>
    <property type="match status" value="1"/>
</dbReference>
<dbReference type="PROSITE" id="PS50893">
    <property type="entry name" value="ABC_TRANSPORTER_2"/>
    <property type="match status" value="1"/>
</dbReference>
<dbReference type="CDD" id="cd18564">
    <property type="entry name" value="ABC_6TM_exporter_like"/>
    <property type="match status" value="1"/>
</dbReference>
<dbReference type="PANTHER" id="PTHR24221">
    <property type="entry name" value="ATP-BINDING CASSETTE SUB-FAMILY B"/>
    <property type="match status" value="1"/>
</dbReference>
<dbReference type="RefSeq" id="WP_230843957.1">
    <property type="nucleotide sequence ID" value="NZ_CP063845.1"/>
</dbReference>
<feature type="transmembrane region" description="Helical" evidence="7">
    <location>
        <begin position="186"/>
        <end position="204"/>
    </location>
</feature>
<feature type="domain" description="ABC transmembrane type-1" evidence="9">
    <location>
        <begin position="32"/>
        <end position="327"/>
    </location>
</feature>
<keyword evidence="4 10" id="KW-0067">ATP-binding</keyword>
<keyword evidence="11" id="KW-1185">Reference proteome</keyword>
<feature type="transmembrane region" description="Helical" evidence="7">
    <location>
        <begin position="79"/>
        <end position="110"/>
    </location>
</feature>
<dbReference type="InterPro" id="IPR011527">
    <property type="entry name" value="ABC1_TM_dom"/>
</dbReference>
<protein>
    <submittedName>
        <fullName evidence="10">ABC transporter ATP-binding protein</fullName>
    </submittedName>
</protein>
<dbReference type="Pfam" id="PF00005">
    <property type="entry name" value="ABC_tran"/>
    <property type="match status" value="1"/>
</dbReference>
<evidence type="ECO:0000313" key="11">
    <source>
        <dbReference type="Proteomes" id="UP001054846"/>
    </source>
</evidence>
<dbReference type="GO" id="GO:0005524">
    <property type="term" value="F:ATP binding"/>
    <property type="evidence" value="ECO:0007669"/>
    <property type="project" value="UniProtKB-KW"/>
</dbReference>
<evidence type="ECO:0000259" key="9">
    <source>
        <dbReference type="PROSITE" id="PS50929"/>
    </source>
</evidence>
<keyword evidence="5 7" id="KW-1133">Transmembrane helix</keyword>
<dbReference type="PANTHER" id="PTHR24221:SF468">
    <property type="entry name" value="ABC TRANSPORTER"/>
    <property type="match status" value="1"/>
</dbReference>
<dbReference type="InterPro" id="IPR003593">
    <property type="entry name" value="AAA+_ATPase"/>
</dbReference>
<comment type="subcellular location">
    <subcellularLocation>
        <location evidence="1">Cell membrane</location>
        <topology evidence="1">Multi-pass membrane protein</topology>
    </subcellularLocation>
</comment>
<dbReference type="PROSITE" id="PS00211">
    <property type="entry name" value="ABC_TRANSPORTER_1"/>
    <property type="match status" value="1"/>
</dbReference>
<evidence type="ECO:0000256" key="3">
    <source>
        <dbReference type="ARBA" id="ARBA00022741"/>
    </source>
</evidence>
<sequence length="605" mass="64937">MHLRVPKLNLPGFGRILRCFWPEIRKQKLLLAGSFSALIAETALRLLEPWPLKYIFDTVILPQSGAVLPAPLAGAEPTVVLTALALGLVAIAALRAGAAYLAVVGMSLVATQVMSEVRARLYSQIQRLSLAFHSRHKSGDLIARVTSDTERLREVTVTAALPLLTNFLTLFGMLAVMFWLNFELALLAAAILPVFLVSTVRLTGRIHKVARTQRRREGAMAASAAESIGAIKVVQALSLQGLLERSFKRDNLKSLKEGERAQQLAAGLERTVELLVGAAIALVLWRGAQLVLERALTPGDLLVFVTYLKTAFKPMRYLAKYTGQIAKATASGERVVEVIDSVPDVRDLPGAVEAPPLTGAIRFEGVSFGYQPGSPILEDLDFTIEPGERIALVGPSGGGKSTLASLILRLYDPSAGRVLIDGRDARSYKLDSLRRQVSIVLQESVLFAVSVRDNIAYGAPGTTGVEVEAAARLANAHSFIEALPQGYDTILGERGASLSGGQRQRIAIARAAVRRSPIVVLDEPTVGLDGASEQAVNEALERLTHGCTTILISHDLQAACSAERIFFIEAGRLVEQGSPTELLRAGGRYAALYRCQVPAAASGKP</sequence>
<evidence type="ECO:0000313" key="10">
    <source>
        <dbReference type="EMBL" id="UFP96671.1"/>
    </source>
</evidence>
<proteinExistence type="predicted"/>
<feature type="transmembrane region" description="Helical" evidence="7">
    <location>
        <begin position="159"/>
        <end position="180"/>
    </location>
</feature>
<dbReference type="InterPro" id="IPR027417">
    <property type="entry name" value="P-loop_NTPase"/>
</dbReference>
<evidence type="ECO:0000256" key="7">
    <source>
        <dbReference type="SAM" id="Phobius"/>
    </source>
</evidence>
<reference evidence="10 11" key="1">
    <citation type="journal article" date="2021" name="Genome Biol. Evol.">
        <title>Complete Genome Sequencing of a Novel Gloeobacter Species from a Waterfall Cave in Mexico.</title>
        <authorList>
            <person name="Saw J.H."/>
            <person name="Cardona T."/>
            <person name="Montejano G."/>
        </authorList>
    </citation>
    <scope>NUCLEOTIDE SEQUENCE [LARGE SCALE GENOMIC DNA]</scope>
    <source>
        <strain evidence="10">MG652769</strain>
    </source>
</reference>
<dbReference type="Pfam" id="PF00664">
    <property type="entry name" value="ABC_membrane"/>
    <property type="match status" value="1"/>
</dbReference>